<proteinExistence type="predicted"/>
<evidence type="ECO:0000313" key="3">
    <source>
        <dbReference type="Proteomes" id="UP001642484"/>
    </source>
</evidence>
<feature type="compositionally biased region" description="Polar residues" evidence="1">
    <location>
        <begin position="1"/>
        <end position="15"/>
    </location>
</feature>
<sequence length="256" mass="27891">MEPIFSSTTHTSVTDRTGAPAKKHRDTGGSTPVWAAIEARTSSQRQQPTCVATMYRVAGLLLIWLAGAEETEDCAMTQLRKVNEHHQADSEETTDERSQSANPFQNMCPTPCVKDEAMKTCKQNKGYSFKTDTCSFKCNGKGQVQNWKGPTLATLVKNPCKDTTNGPAAFCKKNPSESYDDATCGFKCLNGQALSVSFKSGSYSIGSSCIKKSLFQASSETHPAENTASHLAEEDDEDADQEDDGSAEEEEEEEDE</sequence>
<feature type="region of interest" description="Disordered" evidence="1">
    <location>
        <begin position="1"/>
        <end position="30"/>
    </location>
</feature>
<evidence type="ECO:0000313" key="2">
    <source>
        <dbReference type="EMBL" id="CAK9084371.1"/>
    </source>
</evidence>
<dbReference type="Proteomes" id="UP001642484">
    <property type="component" value="Unassembled WGS sequence"/>
</dbReference>
<feature type="region of interest" description="Disordered" evidence="1">
    <location>
        <begin position="220"/>
        <end position="256"/>
    </location>
</feature>
<dbReference type="EMBL" id="CAXAMN010024173">
    <property type="protein sequence ID" value="CAK9084371.1"/>
    <property type="molecule type" value="Genomic_DNA"/>
</dbReference>
<comment type="caution">
    <text evidence="2">The sequence shown here is derived from an EMBL/GenBank/DDBJ whole genome shotgun (WGS) entry which is preliminary data.</text>
</comment>
<accession>A0ABP0QBJ7</accession>
<reference evidence="2 3" key="1">
    <citation type="submission" date="2024-02" db="EMBL/GenBank/DDBJ databases">
        <authorList>
            <person name="Chen Y."/>
            <person name="Shah S."/>
            <person name="Dougan E. K."/>
            <person name="Thang M."/>
            <person name="Chan C."/>
        </authorList>
    </citation>
    <scope>NUCLEOTIDE SEQUENCE [LARGE SCALE GENOMIC DNA]</scope>
</reference>
<keyword evidence="3" id="KW-1185">Reference proteome</keyword>
<feature type="compositionally biased region" description="Polar residues" evidence="1">
    <location>
        <begin position="220"/>
        <end position="229"/>
    </location>
</feature>
<organism evidence="2 3">
    <name type="scientific">Durusdinium trenchii</name>
    <dbReference type="NCBI Taxonomy" id="1381693"/>
    <lineage>
        <taxon>Eukaryota</taxon>
        <taxon>Sar</taxon>
        <taxon>Alveolata</taxon>
        <taxon>Dinophyceae</taxon>
        <taxon>Suessiales</taxon>
        <taxon>Symbiodiniaceae</taxon>
        <taxon>Durusdinium</taxon>
    </lineage>
</organism>
<gene>
    <name evidence="2" type="ORF">CCMP2556_LOCUS41049</name>
</gene>
<protein>
    <submittedName>
        <fullName evidence="2">Uncharacterized protein</fullName>
    </submittedName>
</protein>
<evidence type="ECO:0000256" key="1">
    <source>
        <dbReference type="SAM" id="MobiDB-lite"/>
    </source>
</evidence>
<feature type="compositionally biased region" description="Acidic residues" evidence="1">
    <location>
        <begin position="233"/>
        <end position="256"/>
    </location>
</feature>
<name>A0ABP0QBJ7_9DINO</name>